<dbReference type="EMBL" id="JBHLTR010000058">
    <property type="protein sequence ID" value="MFC0561406.1"/>
    <property type="molecule type" value="Genomic_DNA"/>
</dbReference>
<feature type="domain" description="N-acetyltransferase" evidence="1">
    <location>
        <begin position="3"/>
        <end position="174"/>
    </location>
</feature>
<reference evidence="2 3" key="1">
    <citation type="submission" date="2024-09" db="EMBL/GenBank/DDBJ databases">
        <authorList>
            <person name="Sun Q."/>
            <person name="Mori K."/>
        </authorList>
    </citation>
    <scope>NUCLEOTIDE SEQUENCE [LARGE SCALE GENOMIC DNA]</scope>
    <source>
        <strain evidence="2 3">NCAIM B.02301</strain>
    </source>
</reference>
<dbReference type="SUPFAM" id="SSF55729">
    <property type="entry name" value="Acyl-CoA N-acyltransferases (Nat)"/>
    <property type="match status" value="1"/>
</dbReference>
<proteinExistence type="predicted"/>
<name>A0ABV6NKU5_9BACI</name>
<dbReference type="RefSeq" id="WP_273847854.1">
    <property type="nucleotide sequence ID" value="NZ_JAQQWT010000038.1"/>
</dbReference>
<dbReference type="Pfam" id="PF21926">
    <property type="entry name" value="FeeM"/>
    <property type="match status" value="1"/>
</dbReference>
<dbReference type="Proteomes" id="UP001589833">
    <property type="component" value="Unassembled WGS sequence"/>
</dbReference>
<dbReference type="InterPro" id="IPR054597">
    <property type="entry name" value="FeeM_cat"/>
</dbReference>
<dbReference type="PROSITE" id="PS51186">
    <property type="entry name" value="GNAT"/>
    <property type="match status" value="1"/>
</dbReference>
<keyword evidence="3" id="KW-1185">Reference proteome</keyword>
<accession>A0ABV6NKU5</accession>
<comment type="caution">
    <text evidence="2">The sequence shown here is derived from an EMBL/GenBank/DDBJ whole genome shotgun (WGS) entry which is preliminary data.</text>
</comment>
<sequence length="185" mass="21506">MIEAVVINDKEKLSEFYRLRYDVFVVEQGTAPISFYPDKELKDDFDEKGIHIGCYLDQELVGTISLINKEKHEPLMIEKVHHLESDMTKNYAEAMRFIVVENARTKKFGVKGLIVSKLLSKLYEVLQHHKIDYVYVQSCESVQKLYESIGFKQIGEYQMYEGISNECPMLLDMNAINQNILEGVR</sequence>
<evidence type="ECO:0000313" key="3">
    <source>
        <dbReference type="Proteomes" id="UP001589833"/>
    </source>
</evidence>
<evidence type="ECO:0000313" key="2">
    <source>
        <dbReference type="EMBL" id="MFC0561406.1"/>
    </source>
</evidence>
<organism evidence="2 3">
    <name type="scientific">Halalkalibacter alkalisediminis</name>
    <dbReference type="NCBI Taxonomy" id="935616"/>
    <lineage>
        <taxon>Bacteria</taxon>
        <taxon>Bacillati</taxon>
        <taxon>Bacillota</taxon>
        <taxon>Bacilli</taxon>
        <taxon>Bacillales</taxon>
        <taxon>Bacillaceae</taxon>
        <taxon>Halalkalibacter</taxon>
    </lineage>
</organism>
<protein>
    <submittedName>
        <fullName evidence="2">GNAT family N-acetyltransferase</fullName>
    </submittedName>
</protein>
<dbReference type="InterPro" id="IPR016181">
    <property type="entry name" value="Acyl_CoA_acyltransferase"/>
</dbReference>
<evidence type="ECO:0000259" key="1">
    <source>
        <dbReference type="PROSITE" id="PS51186"/>
    </source>
</evidence>
<dbReference type="InterPro" id="IPR000182">
    <property type="entry name" value="GNAT_dom"/>
</dbReference>
<dbReference type="Gene3D" id="3.40.630.30">
    <property type="match status" value="1"/>
</dbReference>
<gene>
    <name evidence="2" type="ORF">ACFFH4_21020</name>
</gene>